<sequence>MKSDEFDNLVSSPEELKAALDANPNLIKEQDEEGMTLLHHTARIGNVMGSTSASRILDVLFASEDLDFTIKDNDGNTPLHTAAWGCNDRVTCQFVFPLFVTEASKRGFDFATLGQHGQTVLHIATKISYTGNFGRHNNVENVIGNAENPGINTLSSSGSSALYYAINHLHFDEAYSLLTAGANPLVYEADRDPFAMLEAHLATLTDMLSQHEYADRHDVINEKISQLNDLKTAMIASEPVKSFAEVRKNARILAQGKRQGSLFATLPDELLNKIAAHTKEPGTPTQEEAEAIAKEHLKRPG</sequence>
<keyword evidence="3" id="KW-1185">Reference proteome</keyword>
<dbReference type="Gene3D" id="1.25.40.20">
    <property type="entry name" value="Ankyrin repeat-containing domain"/>
    <property type="match status" value="1"/>
</dbReference>
<evidence type="ECO:0000256" key="1">
    <source>
        <dbReference type="SAM" id="MobiDB-lite"/>
    </source>
</evidence>
<proteinExistence type="predicted"/>
<dbReference type="PATRIC" id="fig|448.7.peg.1622"/>
<evidence type="ECO:0000313" key="2">
    <source>
        <dbReference type="EMBL" id="KTC97715.1"/>
    </source>
</evidence>
<comment type="caution">
    <text evidence="2">The sequence shown here is derived from an EMBL/GenBank/DDBJ whole genome shotgun (WGS) entry which is preliminary data.</text>
</comment>
<dbReference type="RefSeq" id="WP_058526691.1">
    <property type="nucleotide sequence ID" value="NZ_CAAAHY010000016.1"/>
</dbReference>
<evidence type="ECO:0000313" key="3">
    <source>
        <dbReference type="Proteomes" id="UP000054773"/>
    </source>
</evidence>
<dbReference type="Proteomes" id="UP000054773">
    <property type="component" value="Unassembled WGS sequence"/>
</dbReference>
<dbReference type="STRING" id="448.Lery_1554"/>
<protein>
    <submittedName>
        <fullName evidence="2">Ankyrin repeats (3 copies)</fullName>
    </submittedName>
</protein>
<dbReference type="InterPro" id="IPR036770">
    <property type="entry name" value="Ankyrin_rpt-contain_sf"/>
</dbReference>
<reference evidence="2 3" key="1">
    <citation type="submission" date="2015-11" db="EMBL/GenBank/DDBJ databases">
        <title>Genomic analysis of 38 Legionella species identifies large and diverse effector repertoires.</title>
        <authorList>
            <person name="Burstein D."/>
            <person name="Amaro F."/>
            <person name="Zusman T."/>
            <person name="Lifshitz Z."/>
            <person name="Cohen O."/>
            <person name="Gilbert J.A."/>
            <person name="Pupko T."/>
            <person name="Shuman H.A."/>
            <person name="Segal G."/>
        </authorList>
    </citation>
    <scope>NUCLEOTIDE SEQUENCE [LARGE SCALE GENOMIC DNA]</scope>
    <source>
        <strain evidence="2 3">SE-32A-C8</strain>
    </source>
</reference>
<dbReference type="PANTHER" id="PTHR24121:SF23">
    <property type="entry name" value="NO MECHANORECEPTOR POTENTIAL C, ISOFORM H"/>
    <property type="match status" value="1"/>
</dbReference>
<feature type="region of interest" description="Disordered" evidence="1">
    <location>
        <begin position="280"/>
        <end position="301"/>
    </location>
</feature>
<dbReference type="OrthoDB" id="754271at2"/>
<accession>A0A0W0TQ13</accession>
<dbReference type="AlphaFoldDB" id="A0A0W0TQ13"/>
<dbReference type="EMBL" id="LNYA01000024">
    <property type="protein sequence ID" value="KTC97715.1"/>
    <property type="molecule type" value="Genomic_DNA"/>
</dbReference>
<gene>
    <name evidence="2" type="ORF">Lery_1554</name>
</gene>
<dbReference type="PANTHER" id="PTHR24121">
    <property type="entry name" value="NO MECHANORECEPTOR POTENTIAL C, ISOFORM D-RELATED"/>
    <property type="match status" value="1"/>
</dbReference>
<organism evidence="2 3">
    <name type="scientific">Legionella erythra</name>
    <dbReference type="NCBI Taxonomy" id="448"/>
    <lineage>
        <taxon>Bacteria</taxon>
        <taxon>Pseudomonadati</taxon>
        <taxon>Pseudomonadota</taxon>
        <taxon>Gammaproteobacteria</taxon>
        <taxon>Legionellales</taxon>
        <taxon>Legionellaceae</taxon>
        <taxon>Legionella</taxon>
    </lineage>
</organism>
<name>A0A0W0TQ13_LEGER</name>
<dbReference type="SUPFAM" id="SSF48403">
    <property type="entry name" value="Ankyrin repeat"/>
    <property type="match status" value="1"/>
</dbReference>